<protein>
    <submittedName>
        <fullName evidence="1">Uncharacterized protein</fullName>
    </submittedName>
</protein>
<proteinExistence type="predicted"/>
<organism evidence="1">
    <name type="scientific">Arion vulgaris</name>
    <dbReference type="NCBI Taxonomy" id="1028688"/>
    <lineage>
        <taxon>Eukaryota</taxon>
        <taxon>Metazoa</taxon>
        <taxon>Spiralia</taxon>
        <taxon>Lophotrochozoa</taxon>
        <taxon>Mollusca</taxon>
        <taxon>Gastropoda</taxon>
        <taxon>Heterobranchia</taxon>
        <taxon>Euthyneura</taxon>
        <taxon>Panpulmonata</taxon>
        <taxon>Eupulmonata</taxon>
        <taxon>Stylommatophora</taxon>
        <taxon>Helicina</taxon>
        <taxon>Arionoidea</taxon>
        <taxon>Arionidae</taxon>
        <taxon>Arion</taxon>
    </lineage>
</organism>
<gene>
    <name evidence="1" type="primary">ORF145247</name>
</gene>
<evidence type="ECO:0000313" key="1">
    <source>
        <dbReference type="EMBL" id="CEK84921.1"/>
    </source>
</evidence>
<name>A0A0B7AXZ2_9EUPU</name>
<feature type="non-terminal residue" evidence="1">
    <location>
        <position position="50"/>
    </location>
</feature>
<sequence length="50" mass="5894">MGIISSRRQRRLGHVRRMDNSSIPQQVLFLLREKLHIKVFSPHMALLIIT</sequence>
<reference evidence="1" key="1">
    <citation type="submission" date="2014-12" db="EMBL/GenBank/DDBJ databases">
        <title>Insight into the proteome of Arion vulgaris.</title>
        <authorList>
            <person name="Aradska J."/>
            <person name="Bulat T."/>
            <person name="Smidak R."/>
            <person name="Sarate P."/>
            <person name="Gangsoo J."/>
            <person name="Sialana F."/>
            <person name="Bilban M."/>
            <person name="Lubec G."/>
        </authorList>
    </citation>
    <scope>NUCLEOTIDE SEQUENCE</scope>
    <source>
        <tissue evidence="1">Skin</tissue>
    </source>
</reference>
<dbReference type="EMBL" id="HACG01038056">
    <property type="protein sequence ID" value="CEK84921.1"/>
    <property type="molecule type" value="Transcribed_RNA"/>
</dbReference>
<dbReference type="AlphaFoldDB" id="A0A0B7AXZ2"/>
<accession>A0A0B7AXZ2</accession>